<reference evidence="3" key="1">
    <citation type="journal article" date="2019" name="Int. J. Syst. Evol. Microbiol.">
        <title>The Global Catalogue of Microorganisms (GCM) 10K type strain sequencing project: providing services to taxonomists for standard genome sequencing and annotation.</title>
        <authorList>
            <consortium name="The Broad Institute Genomics Platform"/>
            <consortium name="The Broad Institute Genome Sequencing Center for Infectious Disease"/>
            <person name="Wu L."/>
            <person name="Ma J."/>
        </authorList>
    </citation>
    <scope>NUCLEOTIDE SEQUENCE [LARGE SCALE GENOMIC DNA]</scope>
    <source>
        <strain evidence="3">JCM 16603</strain>
    </source>
</reference>
<name>A0ABP7S8F0_9SPHN</name>
<proteinExistence type="predicted"/>
<feature type="transmembrane region" description="Helical" evidence="1">
    <location>
        <begin position="34"/>
        <end position="55"/>
    </location>
</feature>
<comment type="caution">
    <text evidence="2">The sequence shown here is derived from an EMBL/GenBank/DDBJ whole genome shotgun (WGS) entry which is preliminary data.</text>
</comment>
<organism evidence="2 3">
    <name type="scientific">Sphingomonas humi</name>
    <dbReference type="NCBI Taxonomy" id="335630"/>
    <lineage>
        <taxon>Bacteria</taxon>
        <taxon>Pseudomonadati</taxon>
        <taxon>Pseudomonadota</taxon>
        <taxon>Alphaproteobacteria</taxon>
        <taxon>Sphingomonadales</taxon>
        <taxon>Sphingomonadaceae</taxon>
        <taxon>Sphingomonas</taxon>
    </lineage>
</organism>
<gene>
    <name evidence="2" type="ORF">GCM10022211_22260</name>
</gene>
<sequence>MMIWTSFAFIFLAGFALGVWLGGRPERAGWKAALVMPLVLLAGSLFLILYLLWAAREGDSFAALAAASVTVVGLAAAALAFAGGLFGVRWRRAGKRLP</sequence>
<protein>
    <submittedName>
        <fullName evidence="2">Uncharacterized protein</fullName>
    </submittedName>
</protein>
<dbReference type="Proteomes" id="UP001501310">
    <property type="component" value="Unassembled WGS sequence"/>
</dbReference>
<feature type="transmembrane region" description="Helical" evidence="1">
    <location>
        <begin position="61"/>
        <end position="88"/>
    </location>
</feature>
<keyword evidence="1" id="KW-1133">Transmembrane helix</keyword>
<keyword evidence="1" id="KW-0812">Transmembrane</keyword>
<evidence type="ECO:0000313" key="2">
    <source>
        <dbReference type="EMBL" id="GAA4008271.1"/>
    </source>
</evidence>
<dbReference type="RefSeq" id="WP_344710342.1">
    <property type="nucleotide sequence ID" value="NZ_BAAAZD010000002.1"/>
</dbReference>
<accession>A0ABP7S8F0</accession>
<feature type="transmembrane region" description="Helical" evidence="1">
    <location>
        <begin position="6"/>
        <end position="22"/>
    </location>
</feature>
<keyword evidence="1" id="KW-0472">Membrane</keyword>
<evidence type="ECO:0000313" key="3">
    <source>
        <dbReference type="Proteomes" id="UP001501310"/>
    </source>
</evidence>
<evidence type="ECO:0000256" key="1">
    <source>
        <dbReference type="SAM" id="Phobius"/>
    </source>
</evidence>
<dbReference type="EMBL" id="BAAAZD010000002">
    <property type="protein sequence ID" value="GAA4008271.1"/>
    <property type="molecule type" value="Genomic_DNA"/>
</dbReference>
<keyword evidence="3" id="KW-1185">Reference proteome</keyword>